<dbReference type="Proteomes" id="UP000515442">
    <property type="component" value="Chromosome"/>
</dbReference>
<dbReference type="AlphaFoldDB" id="A0A6S5D801"/>
<evidence type="ECO:0000313" key="1">
    <source>
        <dbReference type="EMBL" id="BBR38603.1"/>
    </source>
</evidence>
<dbReference type="EMBL" id="AP022038">
    <property type="protein sequence ID" value="BBR38603.1"/>
    <property type="molecule type" value="Genomic_DNA"/>
</dbReference>
<evidence type="ECO:0000313" key="2">
    <source>
        <dbReference type="Proteomes" id="UP000515442"/>
    </source>
</evidence>
<organism evidence="1 2">
    <name type="scientific">Aeromonas veronii</name>
    <dbReference type="NCBI Taxonomy" id="654"/>
    <lineage>
        <taxon>Bacteria</taxon>
        <taxon>Pseudomonadati</taxon>
        <taxon>Pseudomonadota</taxon>
        <taxon>Gammaproteobacteria</taxon>
        <taxon>Aeromonadales</taxon>
        <taxon>Aeromonadaceae</taxon>
        <taxon>Aeromonas</taxon>
    </lineage>
</organism>
<name>A0A6S5D801_AERVE</name>
<reference evidence="1 2" key="1">
    <citation type="submission" date="2019-12" db="EMBL/GenBank/DDBJ databases">
        <title>complete genome sequences of Aeromonas veronii str. WP3-W19-ESBL-03 isolated from wastewater treatment plant effluent.</title>
        <authorList>
            <person name="Sekizuka T."/>
            <person name="Itokawa K."/>
            <person name="Yatsu K."/>
            <person name="Inamine Y."/>
            <person name="Kuroda M."/>
        </authorList>
    </citation>
    <scope>NUCLEOTIDE SEQUENCE [LARGE SCALE GENOMIC DNA]</scope>
    <source>
        <strain evidence="1 2">WP3-W19-ESBL-03</strain>
    </source>
</reference>
<proteinExistence type="predicted"/>
<accession>A0A6S5D801</accession>
<protein>
    <submittedName>
        <fullName evidence="1">Uncharacterized protein</fullName>
    </submittedName>
</protein>
<sequence>MEGSRLCSNPLSQRDGMQARAGKCAEQAGRNDRARLDNHVLPPCVSLWHGAAIIRREPDPVQQFIMVAGGVMGRLSIWARYSFIPGPKPPVGSTQRRFIAKKSGIQLPFCLKCSFPIPVVGMPARMPFRRKQDGLARLTHSDIHCSGSLLCRVPAGSALFRSVSPGLASLSSCIVSICSE</sequence>
<gene>
    <name evidence="1" type="ORF">WP3W19E03_11280</name>
</gene>